<keyword evidence="3" id="KW-1185">Reference proteome</keyword>
<reference evidence="2 3" key="1">
    <citation type="journal article" date="2024" name="IMA Fungus">
        <title>IMA Genome - F19 : A genome assembly and annotation guide to empower mycologists, including annotated draft genome sequences of Ceratocystis pirilliformis, Diaporthe australafricana, Fusarium ophioides, Paecilomyces lecythidis, and Sporothrix stenoceras.</title>
        <authorList>
            <person name="Aylward J."/>
            <person name="Wilson A.M."/>
            <person name="Visagie C.M."/>
            <person name="Spraker J."/>
            <person name="Barnes I."/>
            <person name="Buitendag C."/>
            <person name="Ceriani C."/>
            <person name="Del Mar Angel L."/>
            <person name="du Plessis D."/>
            <person name="Fuchs T."/>
            <person name="Gasser K."/>
            <person name="Kramer D."/>
            <person name="Li W."/>
            <person name="Munsamy K."/>
            <person name="Piso A."/>
            <person name="Price J.L."/>
            <person name="Sonnekus B."/>
            <person name="Thomas C."/>
            <person name="van der Nest A."/>
            <person name="van Dijk A."/>
            <person name="van Heerden A."/>
            <person name="van Vuuren N."/>
            <person name="Yilmaz N."/>
            <person name="Duong T.A."/>
            <person name="van der Merwe N.A."/>
            <person name="Wingfield M.J."/>
            <person name="Wingfield B.D."/>
        </authorList>
    </citation>
    <scope>NUCLEOTIDE SEQUENCE [LARGE SCALE GENOMIC DNA]</scope>
    <source>
        <strain evidence="2 3">CMW 5346</strain>
    </source>
</reference>
<evidence type="ECO:0000256" key="1">
    <source>
        <dbReference type="SAM" id="MobiDB-lite"/>
    </source>
</evidence>
<organism evidence="2 3">
    <name type="scientific">Sporothrix stenoceras</name>
    <dbReference type="NCBI Taxonomy" id="5173"/>
    <lineage>
        <taxon>Eukaryota</taxon>
        <taxon>Fungi</taxon>
        <taxon>Dikarya</taxon>
        <taxon>Ascomycota</taxon>
        <taxon>Pezizomycotina</taxon>
        <taxon>Sordariomycetes</taxon>
        <taxon>Sordariomycetidae</taxon>
        <taxon>Ophiostomatales</taxon>
        <taxon>Ophiostomataceae</taxon>
        <taxon>Sporothrix</taxon>
    </lineage>
</organism>
<sequence>MPVLSSGGPRAHPNADYAGLPSYLGPPPPPKTTSPWPPTELVAGSSYYPIVPDRDHRVTRILSGNLHSAIDMLSRSNTSIRDLIRQHETAWVALRVLYNQVVILQKLMERVRDMFINLEHVESVAKNVNVYEEPPQDAKGKGKTKAKNIPLTSAPDRVMAQTNLTPLVWSNRVLPKVEQMMIDARSCLVDLEGSCRSAVLRRQTRLMQDPDVIPLRWADTYIYTTARKLHGYQHQLEVHMTSCK</sequence>
<name>A0ABR3Z213_9PEZI</name>
<accession>A0ABR3Z213</accession>
<gene>
    <name evidence="2" type="ORF">Sste5346_006040</name>
</gene>
<protein>
    <submittedName>
        <fullName evidence="2">Uncharacterized protein</fullName>
    </submittedName>
</protein>
<proteinExistence type="predicted"/>
<evidence type="ECO:0000313" key="3">
    <source>
        <dbReference type="Proteomes" id="UP001583186"/>
    </source>
</evidence>
<comment type="caution">
    <text evidence="2">The sequence shown here is derived from an EMBL/GenBank/DDBJ whole genome shotgun (WGS) entry which is preliminary data.</text>
</comment>
<dbReference type="Proteomes" id="UP001583186">
    <property type="component" value="Unassembled WGS sequence"/>
</dbReference>
<feature type="compositionally biased region" description="Pro residues" evidence="1">
    <location>
        <begin position="24"/>
        <end position="38"/>
    </location>
</feature>
<feature type="region of interest" description="Disordered" evidence="1">
    <location>
        <begin position="1"/>
        <end position="38"/>
    </location>
</feature>
<dbReference type="EMBL" id="JAWCUI010000034">
    <property type="protein sequence ID" value="KAL1894254.1"/>
    <property type="molecule type" value="Genomic_DNA"/>
</dbReference>
<evidence type="ECO:0000313" key="2">
    <source>
        <dbReference type="EMBL" id="KAL1894254.1"/>
    </source>
</evidence>